<dbReference type="OrthoDB" id="1893723at2759"/>
<evidence type="ECO:0000313" key="1">
    <source>
        <dbReference type="EMBL" id="KAF9615325.1"/>
    </source>
</evidence>
<evidence type="ECO:0000313" key="2">
    <source>
        <dbReference type="Proteomes" id="UP000631114"/>
    </source>
</evidence>
<gene>
    <name evidence="1" type="ORF">IFM89_022976</name>
</gene>
<comment type="caution">
    <text evidence="1">The sequence shown here is derived from an EMBL/GenBank/DDBJ whole genome shotgun (WGS) entry which is preliminary data.</text>
</comment>
<dbReference type="Proteomes" id="UP000631114">
    <property type="component" value="Unassembled WGS sequence"/>
</dbReference>
<dbReference type="PANTHER" id="PTHR37745:SF1">
    <property type="entry name" value="EXPRESSED PROTEIN"/>
    <property type="match status" value="1"/>
</dbReference>
<keyword evidence="2" id="KW-1185">Reference proteome</keyword>
<name>A0A835M1C8_9MAGN</name>
<sequence>MDQDTIYGMSEEMETETFGFMGKDESYLQLSVLHQMHELKIEVGLLEDKVAKMPQEVLGPLSRELMDMVNRLRTIREDTSRTAGLPRNEQHSDDVLVVESELAHWGDHHHDQIYVDNKDKELIEEDEDSFRRTLGDAVHWDRMRTECRSRKILMSENLKSDKWLKDPCDEFDEKSILDGEDSKLIKPLRHDGPVVTDAAFIGIQVEGFYPDNSKWYDSPCSLDPGADCGDSEFRPGEIV</sequence>
<dbReference type="AlphaFoldDB" id="A0A835M1C8"/>
<proteinExistence type="predicted"/>
<dbReference type="PANTHER" id="PTHR37745">
    <property type="entry name" value="EXPRESSED PROTEIN"/>
    <property type="match status" value="1"/>
</dbReference>
<accession>A0A835M1C8</accession>
<protein>
    <submittedName>
        <fullName evidence="1">Uncharacterized protein</fullName>
    </submittedName>
</protein>
<dbReference type="EMBL" id="JADFTS010000003">
    <property type="protein sequence ID" value="KAF9615325.1"/>
    <property type="molecule type" value="Genomic_DNA"/>
</dbReference>
<organism evidence="1 2">
    <name type="scientific">Coptis chinensis</name>
    <dbReference type="NCBI Taxonomy" id="261450"/>
    <lineage>
        <taxon>Eukaryota</taxon>
        <taxon>Viridiplantae</taxon>
        <taxon>Streptophyta</taxon>
        <taxon>Embryophyta</taxon>
        <taxon>Tracheophyta</taxon>
        <taxon>Spermatophyta</taxon>
        <taxon>Magnoliopsida</taxon>
        <taxon>Ranunculales</taxon>
        <taxon>Ranunculaceae</taxon>
        <taxon>Coptidoideae</taxon>
        <taxon>Coptis</taxon>
    </lineage>
</organism>
<reference evidence="1 2" key="1">
    <citation type="submission" date="2020-10" db="EMBL/GenBank/DDBJ databases">
        <title>The Coptis chinensis genome and diversification of protoberbering-type alkaloids.</title>
        <authorList>
            <person name="Wang B."/>
            <person name="Shu S."/>
            <person name="Song C."/>
            <person name="Liu Y."/>
        </authorList>
    </citation>
    <scope>NUCLEOTIDE SEQUENCE [LARGE SCALE GENOMIC DNA]</scope>
    <source>
        <strain evidence="1">HL-2020</strain>
        <tissue evidence="1">Leaf</tissue>
    </source>
</reference>